<accession>A0AAN5YQA6</accession>
<organism evidence="1 2">
    <name type="scientific">Aspergillus lentulus</name>
    <dbReference type="NCBI Taxonomy" id="293939"/>
    <lineage>
        <taxon>Eukaryota</taxon>
        <taxon>Fungi</taxon>
        <taxon>Dikarya</taxon>
        <taxon>Ascomycota</taxon>
        <taxon>Pezizomycotina</taxon>
        <taxon>Eurotiomycetes</taxon>
        <taxon>Eurotiomycetidae</taxon>
        <taxon>Eurotiales</taxon>
        <taxon>Aspergillaceae</taxon>
        <taxon>Aspergillus</taxon>
        <taxon>Aspergillus subgen. Fumigati</taxon>
    </lineage>
</organism>
<dbReference type="EMBL" id="JAAAPU010000034">
    <property type="protein sequence ID" value="KAF4206033.1"/>
    <property type="molecule type" value="Genomic_DNA"/>
</dbReference>
<comment type="caution">
    <text evidence="1">The sequence shown here is derived from an EMBL/GenBank/DDBJ whole genome shotgun (WGS) entry which is preliminary data.</text>
</comment>
<reference evidence="1" key="2">
    <citation type="submission" date="2020-04" db="EMBL/GenBank/DDBJ databases">
        <authorList>
            <person name="Santos R.A.C."/>
            <person name="Steenwyk J.L."/>
            <person name="Rivero-Menendez O."/>
            <person name="Mead M.E."/>
            <person name="Silva L.P."/>
            <person name="Bastos R.W."/>
            <person name="Alastruey-Izquierdo A."/>
            <person name="Goldman G.H."/>
            <person name="Rokas A."/>
        </authorList>
    </citation>
    <scope>NUCLEOTIDE SEQUENCE</scope>
    <source>
        <strain evidence="1">CNM-CM8927</strain>
    </source>
</reference>
<sequence length="94" mass="11123">MATPHRPASPCLSRLRAIISRMDRLNIVIKEKLAHLKNETHELRRVEGQLTEVELFEQNRQIQTEREQLAAAMKVFHDMLDQFGYVLDFYEEEV</sequence>
<evidence type="ECO:0000313" key="2">
    <source>
        <dbReference type="Proteomes" id="UP000649114"/>
    </source>
</evidence>
<gene>
    <name evidence="1" type="ORF">CNMCM8927_005439</name>
</gene>
<dbReference type="Proteomes" id="UP000649114">
    <property type="component" value="Unassembled WGS sequence"/>
</dbReference>
<proteinExistence type="predicted"/>
<dbReference type="AlphaFoldDB" id="A0AAN5YQA6"/>
<name>A0AAN5YQA6_ASPLE</name>
<reference evidence="1" key="1">
    <citation type="journal article" date="2020" name="bioRxiv">
        <title>Genomic and phenotypic heterogeneity of clinical isolates of the human pathogens Aspergillus fumigatus, Aspergillus lentulus and Aspergillus fumigatiaffinis.</title>
        <authorList>
            <person name="dos Santos R.A.C."/>
            <person name="Steenwyk J.L."/>
            <person name="Rivero-Menendez O."/>
            <person name="Mead M.E."/>
            <person name="Silva L.P."/>
            <person name="Bastos R.W."/>
            <person name="Alastruey-Izquierdo A."/>
            <person name="Goldman G.H."/>
            <person name="Rokas A."/>
        </authorList>
    </citation>
    <scope>NUCLEOTIDE SEQUENCE</scope>
    <source>
        <strain evidence="1">CNM-CM8927</strain>
    </source>
</reference>
<evidence type="ECO:0000313" key="1">
    <source>
        <dbReference type="EMBL" id="KAF4206033.1"/>
    </source>
</evidence>
<protein>
    <submittedName>
        <fullName evidence="1">Uncharacterized protein</fullName>
    </submittedName>
</protein>